<dbReference type="Pfam" id="PF19300">
    <property type="entry name" value="BPD_transp_1_N"/>
    <property type="match status" value="1"/>
</dbReference>
<dbReference type="NCBIfam" id="NF045470">
    <property type="entry name" value="Opp2B"/>
    <property type="match status" value="1"/>
</dbReference>
<evidence type="ECO:0000256" key="10">
    <source>
        <dbReference type="ARBA" id="ARBA00024202"/>
    </source>
</evidence>
<feature type="transmembrane region" description="Helical" evidence="11">
    <location>
        <begin position="159"/>
        <end position="189"/>
    </location>
</feature>
<dbReference type="CDD" id="cd06261">
    <property type="entry name" value="TM_PBP2"/>
    <property type="match status" value="1"/>
</dbReference>
<evidence type="ECO:0000256" key="3">
    <source>
        <dbReference type="ARBA" id="ARBA00022475"/>
    </source>
</evidence>
<comment type="subcellular location">
    <subcellularLocation>
        <location evidence="1 11">Cell membrane</location>
        <topology evidence="1 11">Multi-pass membrane protein</topology>
    </subcellularLocation>
</comment>
<dbReference type="PANTHER" id="PTHR43163">
    <property type="entry name" value="DIPEPTIDE TRANSPORT SYSTEM PERMEASE PROTEIN DPPB-RELATED"/>
    <property type="match status" value="1"/>
</dbReference>
<dbReference type="Pfam" id="PF00528">
    <property type="entry name" value="BPD_transp_1"/>
    <property type="match status" value="1"/>
</dbReference>
<evidence type="ECO:0000256" key="7">
    <source>
        <dbReference type="ARBA" id="ARBA00023065"/>
    </source>
</evidence>
<keyword evidence="5 11" id="KW-0812">Transmembrane</keyword>
<dbReference type="PROSITE" id="PS50928">
    <property type="entry name" value="ABC_TM1"/>
    <property type="match status" value="1"/>
</dbReference>
<accession>A0A4R2GTN6</accession>
<feature type="transmembrane region" description="Helical" evidence="11">
    <location>
        <begin position="29"/>
        <end position="52"/>
    </location>
</feature>
<organism evidence="13 14">
    <name type="scientific">Camelimonas lactis</name>
    <dbReference type="NCBI Taxonomy" id="659006"/>
    <lineage>
        <taxon>Bacteria</taxon>
        <taxon>Pseudomonadati</taxon>
        <taxon>Pseudomonadota</taxon>
        <taxon>Alphaproteobacteria</taxon>
        <taxon>Hyphomicrobiales</taxon>
        <taxon>Chelatococcaceae</taxon>
        <taxon>Camelimonas</taxon>
    </lineage>
</organism>
<dbReference type="InterPro" id="IPR014156">
    <property type="entry name" value="Nickel_NikB"/>
</dbReference>
<sequence>MSALAAKNRDTEDLNVRARRRRDWTMAGFIVRRLLLLPVMLLAASVVIFLMLRLGPSDPALDYLRLSRVPPTPQALDEARRALGLDLPLITQYADWLWKALRLDFGQSYVTSRPVLPDLLHYLPATLQLAGAALVITLAISAPLGVWAARYRNGLPDQIVRLIAAIGVSMPNFWLGFLLALLFAVHLGWLPAMGRDGWRTLIMPAAAISFMTLSINARLLRASMLEAAGQRHVTWARLRGLSPRAVERSHVLRNALLPVITATGMYVGELIGGALVIESIFGWPGVGRYAVSAIFNRDYPVIQCFTLLMVAIFVICNLIVDIIYAWADPRVRLAAEGAP</sequence>
<keyword evidence="8" id="KW-0921">Nickel transport</keyword>
<evidence type="ECO:0000256" key="6">
    <source>
        <dbReference type="ARBA" id="ARBA00022989"/>
    </source>
</evidence>
<evidence type="ECO:0000313" key="13">
    <source>
        <dbReference type="EMBL" id="TCO13076.1"/>
    </source>
</evidence>
<dbReference type="InterPro" id="IPR035906">
    <property type="entry name" value="MetI-like_sf"/>
</dbReference>
<evidence type="ECO:0000256" key="8">
    <source>
        <dbReference type="ARBA" id="ARBA00023112"/>
    </source>
</evidence>
<evidence type="ECO:0000256" key="4">
    <source>
        <dbReference type="ARBA" id="ARBA00022596"/>
    </source>
</evidence>
<name>A0A4R2GTN6_9HYPH</name>
<dbReference type="AlphaFoldDB" id="A0A4R2GTN6"/>
<comment type="similarity">
    <text evidence="10">Belongs to the binding-protein-dependent transport system permease family. OppBC subfamily.</text>
</comment>
<evidence type="ECO:0000256" key="11">
    <source>
        <dbReference type="RuleBase" id="RU363032"/>
    </source>
</evidence>
<dbReference type="GO" id="GO:0005886">
    <property type="term" value="C:plasma membrane"/>
    <property type="evidence" value="ECO:0007669"/>
    <property type="project" value="UniProtKB-SubCell"/>
</dbReference>
<evidence type="ECO:0000313" key="14">
    <source>
        <dbReference type="Proteomes" id="UP000294881"/>
    </source>
</evidence>
<evidence type="ECO:0000256" key="5">
    <source>
        <dbReference type="ARBA" id="ARBA00022692"/>
    </source>
</evidence>
<keyword evidence="6 11" id="KW-1133">Transmembrane helix</keyword>
<dbReference type="InterPro" id="IPR000515">
    <property type="entry name" value="MetI-like"/>
</dbReference>
<feature type="domain" description="ABC transmembrane type-1" evidence="12">
    <location>
        <begin position="123"/>
        <end position="320"/>
    </location>
</feature>
<dbReference type="EMBL" id="SLWL01000007">
    <property type="protein sequence ID" value="TCO13076.1"/>
    <property type="molecule type" value="Genomic_DNA"/>
</dbReference>
<keyword evidence="2 11" id="KW-0813">Transport</keyword>
<dbReference type="SUPFAM" id="SSF161098">
    <property type="entry name" value="MetI-like"/>
    <property type="match status" value="1"/>
</dbReference>
<keyword evidence="14" id="KW-1185">Reference proteome</keyword>
<keyword evidence="7" id="KW-0406">Ion transport</keyword>
<dbReference type="NCBIfam" id="TIGR02789">
    <property type="entry name" value="nickel_nikB"/>
    <property type="match status" value="1"/>
</dbReference>
<dbReference type="GO" id="GO:0071916">
    <property type="term" value="F:dipeptide transmembrane transporter activity"/>
    <property type="evidence" value="ECO:0007669"/>
    <property type="project" value="TreeGrafter"/>
</dbReference>
<feature type="transmembrane region" description="Helical" evidence="11">
    <location>
        <begin position="305"/>
        <end position="327"/>
    </location>
</feature>
<dbReference type="Proteomes" id="UP000294881">
    <property type="component" value="Unassembled WGS sequence"/>
</dbReference>
<dbReference type="InterPro" id="IPR045621">
    <property type="entry name" value="BPD_transp_1_N"/>
</dbReference>
<evidence type="ECO:0000256" key="9">
    <source>
        <dbReference type="ARBA" id="ARBA00023136"/>
    </source>
</evidence>
<keyword evidence="4" id="KW-0533">Nickel</keyword>
<dbReference type="NCBIfam" id="NF007677">
    <property type="entry name" value="PRK10352.1"/>
    <property type="match status" value="1"/>
</dbReference>
<dbReference type="GO" id="GO:0015099">
    <property type="term" value="F:nickel cation transmembrane transporter activity"/>
    <property type="evidence" value="ECO:0007669"/>
    <property type="project" value="InterPro"/>
</dbReference>
<dbReference type="InterPro" id="IPR050045">
    <property type="entry name" value="Opp2B"/>
</dbReference>
<evidence type="ECO:0000256" key="2">
    <source>
        <dbReference type="ARBA" id="ARBA00022448"/>
    </source>
</evidence>
<keyword evidence="3" id="KW-1003">Cell membrane</keyword>
<evidence type="ECO:0000256" key="1">
    <source>
        <dbReference type="ARBA" id="ARBA00004651"/>
    </source>
</evidence>
<feature type="transmembrane region" description="Helical" evidence="11">
    <location>
        <begin position="125"/>
        <end position="147"/>
    </location>
</feature>
<gene>
    <name evidence="13" type="ORF">EV666_107103</name>
</gene>
<protein>
    <submittedName>
        <fullName evidence="13">Nickel transport system permease protein</fullName>
    </submittedName>
</protein>
<dbReference type="Gene3D" id="1.10.3720.10">
    <property type="entry name" value="MetI-like"/>
    <property type="match status" value="1"/>
</dbReference>
<proteinExistence type="inferred from homology"/>
<dbReference type="PANTHER" id="PTHR43163:SF6">
    <property type="entry name" value="DIPEPTIDE TRANSPORT SYSTEM PERMEASE PROTEIN DPPB-RELATED"/>
    <property type="match status" value="1"/>
</dbReference>
<reference evidence="13 14" key="1">
    <citation type="submission" date="2019-03" db="EMBL/GenBank/DDBJ databases">
        <title>Genomic Encyclopedia of Type Strains, Phase IV (KMG-IV): sequencing the most valuable type-strain genomes for metagenomic binning, comparative biology and taxonomic classification.</title>
        <authorList>
            <person name="Goeker M."/>
        </authorList>
    </citation>
    <scope>NUCLEOTIDE SEQUENCE [LARGE SCALE GENOMIC DNA]</scope>
    <source>
        <strain evidence="13 14">DSM 22958</strain>
    </source>
</reference>
<evidence type="ECO:0000259" key="12">
    <source>
        <dbReference type="PROSITE" id="PS50928"/>
    </source>
</evidence>
<comment type="caution">
    <text evidence="13">The sequence shown here is derived from an EMBL/GenBank/DDBJ whole genome shotgun (WGS) entry which is preliminary data.</text>
</comment>
<keyword evidence="9 11" id="KW-0472">Membrane</keyword>
<feature type="transmembrane region" description="Helical" evidence="11">
    <location>
        <begin position="201"/>
        <end position="220"/>
    </location>
</feature>